<sequence length="832" mass="90331">MAQPPSAPPGFTDHIFEPSSGTKLAVRVWPAETPDVKNAPFVVWTHGGGWFGGFHFAPLPWMSPGFRRRGYHLISHNYRLAPQARIDNQLADCIEAVSWARANLPSILGSEKVDVDRYVLCGESAGGHLATLMALHLTPPPTVVVDMYGVVDLLSMPAFGPADQRPSRMNEGPWEGKFSEEELNKLLRNRDPTNVLTDALPWDEFRRLTEAELSALWVTEFRFTDRVLMQAELHMMHSLSRSADGLRVGIMHREEFANEEEFITFVRSMSPLAVLRQRVAEGKRGLELFPPTAFLHGTRDVDVPIQQSYAMANLLKDTGVPVVECYEEGAPHVFDLKYTTPVILWLCLPVATMVSSILKSSLLVALGAAGVKAQQRQNLWGQCGGRGWNGPTMCVDGATCTYVNDWYSQCLPGSSPVTTSSTRPTTTQQPTTLTTSTRVTTTSTGAPPTTTTPSQPGGTCPNTPSGLGSPVANQLNDPFTFHGGSKVTTKADWACRQAEIKALLERYELGTLPPKPSSVTASFSGSTLSITASENGRSISFSVTINNRPSGAGPHPAIINFGGFSSLPIPAGVATISFNNDDIAQQQGGQSRGRGKFYDLYGSSHSAGALTAWAWGVSRIIDALELTRAQTNIDPTRIGVTGCSRNGKGAIVAGALEPRIALTLPQESGAGGAGCWRIAAWQKSQGQNVQDSNQIVQENVWFSPNFNNYVSNVNQLPFDHHLLAGLIAPRALYVMENVDMEWLGRVSTYGCMGIARKQWEALGALNNFGYSQVGGNQHCSFPSSQQGSELSAFIGKFLLNNPNAGNTNIFRSTRNHNFNIDSWSPWPVPTLN</sequence>
<evidence type="ECO:0000256" key="4">
    <source>
        <dbReference type="ARBA" id="ARBA00022801"/>
    </source>
</evidence>
<feature type="region of interest" description="Disordered" evidence="11">
    <location>
        <begin position="414"/>
        <end position="475"/>
    </location>
</feature>
<organism evidence="13 14">
    <name type="scientific">Humicola insolens</name>
    <name type="common">Soft-rot fungus</name>
    <dbReference type="NCBI Taxonomy" id="85995"/>
    <lineage>
        <taxon>Eukaryota</taxon>
        <taxon>Fungi</taxon>
        <taxon>Dikarya</taxon>
        <taxon>Ascomycota</taxon>
        <taxon>Pezizomycotina</taxon>
        <taxon>Sordariomycetes</taxon>
        <taxon>Sordariomycetidae</taxon>
        <taxon>Sordariales</taxon>
        <taxon>Chaetomiaceae</taxon>
        <taxon>Mycothermus</taxon>
    </lineage>
</organism>
<comment type="similarity">
    <text evidence="1">Belongs to the carbohydrate esterase 15 (CE15) family.</text>
</comment>
<evidence type="ECO:0000256" key="6">
    <source>
        <dbReference type="ARBA" id="ARBA00023277"/>
    </source>
</evidence>
<dbReference type="InterPro" id="IPR054579">
    <property type="entry name" value="GCE-like_dom"/>
</dbReference>
<dbReference type="EMBL" id="JAZGSY010000325">
    <property type="protein sequence ID" value="KAL1837138.1"/>
    <property type="molecule type" value="Genomic_DNA"/>
</dbReference>
<protein>
    <recommendedName>
        <fullName evidence="10">(4-O-methyl)-D-glucuronate--lignin esterase</fullName>
        <ecNumber evidence="10">3.1.1.117</ecNumber>
    </recommendedName>
</protein>
<comment type="catalytic activity">
    <reaction evidence="9">
        <text>a 4-O-methyl-alpha-D-glucuronosyl ester derivative + H2O = 4-O-methyl-alpha-D-glucuronate derivative + an alcohol + H(+)</text>
        <dbReference type="Rhea" id="RHEA:67452"/>
        <dbReference type="ChEBI" id="CHEBI:15377"/>
        <dbReference type="ChEBI" id="CHEBI:15378"/>
        <dbReference type="ChEBI" id="CHEBI:30879"/>
        <dbReference type="ChEBI" id="CHEBI:171667"/>
        <dbReference type="ChEBI" id="CHEBI:171668"/>
        <dbReference type="EC" id="3.1.1.117"/>
    </reaction>
    <physiologicalReaction direction="left-to-right" evidence="9">
        <dbReference type="Rhea" id="RHEA:67453"/>
    </physiologicalReaction>
</comment>
<keyword evidence="4" id="KW-0378">Hydrolase</keyword>
<keyword evidence="3" id="KW-0732">Signal</keyword>
<dbReference type="SUPFAM" id="SSF57180">
    <property type="entry name" value="Cellulose-binding domain"/>
    <property type="match status" value="1"/>
</dbReference>
<evidence type="ECO:0000256" key="11">
    <source>
        <dbReference type="SAM" id="MobiDB-lite"/>
    </source>
</evidence>
<feature type="compositionally biased region" description="Polar residues" evidence="11">
    <location>
        <begin position="460"/>
        <end position="475"/>
    </location>
</feature>
<proteinExistence type="inferred from homology"/>
<reference evidence="13 14" key="1">
    <citation type="journal article" date="2024" name="Commun. Biol.">
        <title>Comparative genomic analysis of thermophilic fungi reveals convergent evolutionary adaptations and gene losses.</title>
        <authorList>
            <person name="Steindorff A.S."/>
            <person name="Aguilar-Pontes M.V."/>
            <person name="Robinson A.J."/>
            <person name="Andreopoulos B."/>
            <person name="LaButti K."/>
            <person name="Kuo A."/>
            <person name="Mondo S."/>
            <person name="Riley R."/>
            <person name="Otillar R."/>
            <person name="Haridas S."/>
            <person name="Lipzen A."/>
            <person name="Grimwood J."/>
            <person name="Schmutz J."/>
            <person name="Clum A."/>
            <person name="Reid I.D."/>
            <person name="Moisan M.C."/>
            <person name="Butler G."/>
            <person name="Nguyen T.T.M."/>
            <person name="Dewar K."/>
            <person name="Conant G."/>
            <person name="Drula E."/>
            <person name="Henrissat B."/>
            <person name="Hansel C."/>
            <person name="Singer S."/>
            <person name="Hutchinson M.I."/>
            <person name="de Vries R.P."/>
            <person name="Natvig D.O."/>
            <person name="Powell A.J."/>
            <person name="Tsang A."/>
            <person name="Grigoriev I.V."/>
        </authorList>
    </citation>
    <scope>NUCLEOTIDE SEQUENCE [LARGE SCALE GENOMIC DNA]</scope>
    <source>
        <strain evidence="13 14">CBS 620.91</strain>
    </source>
</reference>
<keyword evidence="14" id="KW-1185">Reference proteome</keyword>
<evidence type="ECO:0000256" key="1">
    <source>
        <dbReference type="ARBA" id="ARBA00010092"/>
    </source>
</evidence>
<dbReference type="SMART" id="SM00236">
    <property type="entry name" value="fCBD"/>
    <property type="match status" value="1"/>
</dbReference>
<dbReference type="Gene3D" id="3.40.50.1820">
    <property type="entry name" value="alpha/beta hydrolase"/>
    <property type="match status" value="2"/>
</dbReference>
<comment type="caution">
    <text evidence="13">The sequence shown here is derived from an EMBL/GenBank/DDBJ whole genome shotgun (WGS) entry which is preliminary data.</text>
</comment>
<dbReference type="Pfam" id="PF00734">
    <property type="entry name" value="CBM_1"/>
    <property type="match status" value="1"/>
</dbReference>
<evidence type="ECO:0000256" key="7">
    <source>
        <dbReference type="ARBA" id="ARBA00023295"/>
    </source>
</evidence>
<dbReference type="Proteomes" id="UP001583172">
    <property type="component" value="Unassembled WGS sequence"/>
</dbReference>
<evidence type="ECO:0000256" key="9">
    <source>
        <dbReference type="ARBA" id="ARBA00024511"/>
    </source>
</evidence>
<evidence type="ECO:0000259" key="12">
    <source>
        <dbReference type="PROSITE" id="PS51164"/>
    </source>
</evidence>
<dbReference type="InterPro" id="IPR049492">
    <property type="entry name" value="BD-FAE-like_dom"/>
</dbReference>
<evidence type="ECO:0000256" key="10">
    <source>
        <dbReference type="ARBA" id="ARBA00026105"/>
    </source>
</evidence>
<dbReference type="SUPFAM" id="SSF53474">
    <property type="entry name" value="alpha/beta-Hydrolases"/>
    <property type="match status" value="2"/>
</dbReference>
<keyword evidence="5" id="KW-0439">Lignin degradation</keyword>
<evidence type="ECO:0000313" key="14">
    <source>
        <dbReference type="Proteomes" id="UP001583172"/>
    </source>
</evidence>
<dbReference type="InterPro" id="IPR029058">
    <property type="entry name" value="AB_hydrolase_fold"/>
</dbReference>
<feature type="compositionally biased region" description="Low complexity" evidence="11">
    <location>
        <begin position="414"/>
        <end position="459"/>
    </location>
</feature>
<keyword evidence="2" id="KW-0719">Serine esterase</keyword>
<evidence type="ECO:0000256" key="8">
    <source>
        <dbReference type="ARBA" id="ARBA00023326"/>
    </source>
</evidence>
<keyword evidence="8" id="KW-0624">Polysaccharide degradation</keyword>
<dbReference type="InterPro" id="IPR000254">
    <property type="entry name" value="CBD"/>
</dbReference>
<gene>
    <name evidence="13" type="ORF">VTJ49DRAFT_4222</name>
</gene>
<dbReference type="InterPro" id="IPR035971">
    <property type="entry name" value="CBD_sf"/>
</dbReference>
<dbReference type="InterPro" id="IPR050300">
    <property type="entry name" value="GDXG_lipolytic_enzyme"/>
</dbReference>
<dbReference type="PROSITE" id="PS51164">
    <property type="entry name" value="CBM1_2"/>
    <property type="match status" value="1"/>
</dbReference>
<name>A0ABR3V7S5_HUMIN</name>
<accession>A0ABR3V7S5</accession>
<evidence type="ECO:0000256" key="5">
    <source>
        <dbReference type="ARBA" id="ARBA00023185"/>
    </source>
</evidence>
<dbReference type="Pfam" id="PF20434">
    <property type="entry name" value="BD-FAE"/>
    <property type="match status" value="1"/>
</dbReference>
<feature type="domain" description="CBM1" evidence="12">
    <location>
        <begin position="375"/>
        <end position="411"/>
    </location>
</feature>
<evidence type="ECO:0000313" key="13">
    <source>
        <dbReference type="EMBL" id="KAL1837138.1"/>
    </source>
</evidence>
<dbReference type="PROSITE" id="PS00562">
    <property type="entry name" value="CBM1_1"/>
    <property type="match status" value="1"/>
</dbReference>
<dbReference type="Pfam" id="PF22244">
    <property type="entry name" value="GCE_fung"/>
    <property type="match status" value="1"/>
</dbReference>
<dbReference type="EC" id="3.1.1.117" evidence="10"/>
<dbReference type="PANTHER" id="PTHR48081">
    <property type="entry name" value="AB HYDROLASE SUPERFAMILY PROTEIN C4A8.06C"/>
    <property type="match status" value="1"/>
</dbReference>
<evidence type="ECO:0000256" key="3">
    <source>
        <dbReference type="ARBA" id="ARBA00022729"/>
    </source>
</evidence>
<keyword evidence="7" id="KW-0326">Glycosidase</keyword>
<evidence type="ECO:0000256" key="2">
    <source>
        <dbReference type="ARBA" id="ARBA00022487"/>
    </source>
</evidence>
<keyword evidence="6" id="KW-0119">Carbohydrate metabolism</keyword>